<gene>
    <name evidence="2" type="ORF">BU057_12990</name>
</gene>
<reference evidence="2 3" key="1">
    <citation type="journal article" date="2016" name="Front. Microbiol.">
        <title>Comprehensive Phylogenetic Analysis of Bovine Non-aureus Staphylococci Species Based on Whole-Genome Sequencing.</title>
        <authorList>
            <person name="Naushad S."/>
            <person name="Barkema H.W."/>
            <person name="Luby C."/>
            <person name="Condas L.A."/>
            <person name="Nobrega D.B."/>
            <person name="Carson D.A."/>
            <person name="De Buck J."/>
        </authorList>
    </citation>
    <scope>NUCLEOTIDE SEQUENCE [LARGE SCALE GENOMIC DNA]</scope>
    <source>
        <strain evidence="2 3">SNUC 1084</strain>
    </source>
</reference>
<accession>A0ABX5IKM5</accession>
<proteinExistence type="predicted"/>
<keyword evidence="1" id="KW-0472">Membrane</keyword>
<comment type="caution">
    <text evidence="2">The sequence shown here is derived from an EMBL/GenBank/DDBJ whole genome shotgun (WGS) entry which is preliminary data.</text>
</comment>
<dbReference type="EMBL" id="PZFR01000152">
    <property type="protein sequence ID" value="PTI65670.1"/>
    <property type="molecule type" value="Genomic_DNA"/>
</dbReference>
<feature type="transmembrane region" description="Helical" evidence="1">
    <location>
        <begin position="6"/>
        <end position="25"/>
    </location>
</feature>
<keyword evidence="1" id="KW-0812">Transmembrane</keyword>
<evidence type="ECO:0000313" key="2">
    <source>
        <dbReference type="EMBL" id="PTI65670.1"/>
    </source>
</evidence>
<evidence type="ECO:0000256" key="1">
    <source>
        <dbReference type="SAM" id="Phobius"/>
    </source>
</evidence>
<feature type="transmembrane region" description="Helical" evidence="1">
    <location>
        <begin position="37"/>
        <end position="55"/>
    </location>
</feature>
<protein>
    <submittedName>
        <fullName evidence="2">Uncharacterized protein</fullName>
    </submittedName>
</protein>
<evidence type="ECO:0000313" key="3">
    <source>
        <dbReference type="Proteomes" id="UP000240859"/>
    </source>
</evidence>
<keyword evidence="3" id="KW-1185">Reference proteome</keyword>
<organism evidence="2 3">
    <name type="scientific">Staphylococcus succinus</name>
    <dbReference type="NCBI Taxonomy" id="61015"/>
    <lineage>
        <taxon>Bacteria</taxon>
        <taxon>Bacillati</taxon>
        <taxon>Bacillota</taxon>
        <taxon>Bacilli</taxon>
        <taxon>Bacillales</taxon>
        <taxon>Staphylococcaceae</taxon>
        <taxon>Staphylococcus</taxon>
    </lineage>
</organism>
<keyword evidence="1" id="KW-1133">Transmembrane helix</keyword>
<sequence>MKTALSVVFYIFESFSILFSFVGMFVRFDPNKTQKGIDVFLIISIIGWRVSFNILDDSLYVEKKFFPKS</sequence>
<dbReference type="Proteomes" id="UP000240859">
    <property type="component" value="Unassembled WGS sequence"/>
</dbReference>
<name>A0ABX5IKM5_9STAP</name>